<organism evidence="6 7">
    <name type="scientific">Chanos chanos</name>
    <name type="common">Milkfish</name>
    <name type="synonym">Mugil chanos</name>
    <dbReference type="NCBI Taxonomy" id="29144"/>
    <lineage>
        <taxon>Eukaryota</taxon>
        <taxon>Metazoa</taxon>
        <taxon>Chordata</taxon>
        <taxon>Craniata</taxon>
        <taxon>Vertebrata</taxon>
        <taxon>Euteleostomi</taxon>
        <taxon>Actinopterygii</taxon>
        <taxon>Neopterygii</taxon>
        <taxon>Teleostei</taxon>
        <taxon>Ostariophysi</taxon>
        <taxon>Gonorynchiformes</taxon>
        <taxon>Chanidae</taxon>
        <taxon>Chanos</taxon>
    </lineage>
</organism>
<sequence length="486" mass="53169">MSGISRTALISSLVRCLVGRQCLTRIQDQKKPAHAVCRLIDGFDQARYHYTRSSIHAYNLTLKSSLTSCQRSLTSEADTPFEEDEYPPLPEYNPNPQPERKEFFIIRAKGLPWSCTPQDLMDFFSECRIRDGLNGIHLTQHRDGRPNGQAIIELESEEDVSKALEKHRQYMGHRYVEVYEVTDRDAEVLLSASVAEQSVRDGVVRLRGLPFSCTERDVIQFFSGLEIVKDGVTLVMDHRMRRSGDAFVQFASQEMAEEALKRDREIIGNRYIEIFPSRRSEIRAQYGRLHREALPTALHHNPAPTPTMSDSSELVHHRSVGSAPESGPSVSSAPESGPSVGSAPESGPSVGSAPESGPSVGSAPESGPSVGSAPESGPSVSSAPGSGPSVSSAPGSGLSCSVSPQHYVHMRGLPYECTAADIIQFFSPVRLAKVVMEFGPDGQASGEAEAYFRCHEDAVSAMSKDKTHIYNRYIELFLNSSPGEGQ</sequence>
<dbReference type="SMART" id="SM00360">
    <property type="entry name" value="RRM"/>
    <property type="match status" value="3"/>
</dbReference>
<reference evidence="7" key="1">
    <citation type="submission" date="2025-08" db="UniProtKB">
        <authorList>
            <consortium name="RefSeq"/>
        </authorList>
    </citation>
    <scope>IDENTIFICATION</scope>
</reference>
<feature type="compositionally biased region" description="Pro residues" evidence="4">
    <location>
        <begin position="87"/>
        <end position="96"/>
    </location>
</feature>
<feature type="region of interest" description="Disordered" evidence="4">
    <location>
        <begin position="73"/>
        <end position="96"/>
    </location>
</feature>
<dbReference type="CTD" id="2926"/>
<dbReference type="FunCoup" id="A0A6J2VAK3">
    <property type="interactions" value="818"/>
</dbReference>
<dbReference type="GO" id="GO:0003723">
    <property type="term" value="F:RNA binding"/>
    <property type="evidence" value="ECO:0007669"/>
    <property type="project" value="UniProtKB-UniRule"/>
</dbReference>
<feature type="region of interest" description="Disordered" evidence="4">
    <location>
        <begin position="296"/>
        <end position="400"/>
    </location>
</feature>
<feature type="domain" description="RRM" evidence="5">
    <location>
        <begin position="104"/>
        <end position="193"/>
    </location>
</feature>
<evidence type="ECO:0000256" key="1">
    <source>
        <dbReference type="ARBA" id="ARBA00022737"/>
    </source>
</evidence>
<dbReference type="Pfam" id="PF00076">
    <property type="entry name" value="RRM_1"/>
    <property type="match status" value="2"/>
</dbReference>
<dbReference type="PANTHER" id="PTHR13976">
    <property type="entry name" value="HETEROGENEOUS NUCLEAR RIBONUCLEOPROTEIN-RELATED"/>
    <property type="match status" value="1"/>
</dbReference>
<feature type="compositionally biased region" description="Low complexity" evidence="4">
    <location>
        <begin position="320"/>
        <end position="397"/>
    </location>
</feature>
<dbReference type="SUPFAM" id="SSF54928">
    <property type="entry name" value="RNA-binding domain, RBD"/>
    <property type="match status" value="3"/>
</dbReference>
<dbReference type="AlphaFoldDB" id="A0A6J2VAK3"/>
<dbReference type="InterPro" id="IPR035979">
    <property type="entry name" value="RBD_domain_sf"/>
</dbReference>
<dbReference type="CDD" id="cd12503">
    <property type="entry name" value="RRM1_hnRNPH_GRSF1_like"/>
    <property type="match status" value="1"/>
</dbReference>
<keyword evidence="1" id="KW-0677">Repeat</keyword>
<dbReference type="CDD" id="cd12504">
    <property type="entry name" value="RRM2_hnRNPH_CRSF1_like"/>
    <property type="match status" value="1"/>
</dbReference>
<evidence type="ECO:0000259" key="5">
    <source>
        <dbReference type="PROSITE" id="PS50102"/>
    </source>
</evidence>
<dbReference type="Proteomes" id="UP000504632">
    <property type="component" value="Chromosome 1"/>
</dbReference>
<dbReference type="Gene3D" id="3.30.70.330">
    <property type="match status" value="3"/>
</dbReference>
<name>A0A6J2VAK3_CHACN</name>
<feature type="domain" description="RRM" evidence="5">
    <location>
        <begin position="202"/>
        <end position="279"/>
    </location>
</feature>
<evidence type="ECO:0000256" key="2">
    <source>
        <dbReference type="ARBA" id="ARBA00022884"/>
    </source>
</evidence>
<keyword evidence="2 3" id="KW-0694">RNA-binding</keyword>
<dbReference type="InterPro" id="IPR012677">
    <property type="entry name" value="Nucleotide-bd_a/b_plait_sf"/>
</dbReference>
<keyword evidence="6" id="KW-1185">Reference proteome</keyword>
<proteinExistence type="predicted"/>
<dbReference type="RefSeq" id="XP_030628942.1">
    <property type="nucleotide sequence ID" value="XM_030773082.1"/>
</dbReference>
<evidence type="ECO:0000313" key="6">
    <source>
        <dbReference type="Proteomes" id="UP000504632"/>
    </source>
</evidence>
<evidence type="ECO:0000256" key="4">
    <source>
        <dbReference type="SAM" id="MobiDB-lite"/>
    </source>
</evidence>
<accession>A0A6J2VAK3</accession>
<dbReference type="InParanoid" id="A0A6J2VAK3"/>
<gene>
    <name evidence="7" type="primary">grsf1</name>
</gene>
<dbReference type="InterPro" id="IPR050666">
    <property type="entry name" value="ESRP"/>
</dbReference>
<dbReference type="InterPro" id="IPR000504">
    <property type="entry name" value="RRM_dom"/>
</dbReference>
<dbReference type="GeneID" id="115811044"/>
<evidence type="ECO:0000313" key="7">
    <source>
        <dbReference type="RefSeq" id="XP_030628942.1"/>
    </source>
</evidence>
<dbReference type="PROSITE" id="PS50102">
    <property type="entry name" value="RRM"/>
    <property type="match status" value="2"/>
</dbReference>
<protein>
    <submittedName>
        <fullName evidence="7">G-rich sequence factor 1</fullName>
    </submittedName>
</protein>
<dbReference type="OrthoDB" id="431068at2759"/>
<evidence type="ECO:0000256" key="3">
    <source>
        <dbReference type="PROSITE-ProRule" id="PRU00176"/>
    </source>
</evidence>